<organism evidence="7 8">
    <name type="scientific">Mytilus galloprovincialis</name>
    <name type="common">Mediterranean mussel</name>
    <dbReference type="NCBI Taxonomy" id="29158"/>
    <lineage>
        <taxon>Eukaryota</taxon>
        <taxon>Metazoa</taxon>
        <taxon>Spiralia</taxon>
        <taxon>Lophotrochozoa</taxon>
        <taxon>Mollusca</taxon>
        <taxon>Bivalvia</taxon>
        <taxon>Autobranchia</taxon>
        <taxon>Pteriomorphia</taxon>
        <taxon>Mytilida</taxon>
        <taxon>Mytiloidea</taxon>
        <taxon>Mytilidae</taxon>
        <taxon>Mytilinae</taxon>
        <taxon>Mytilus</taxon>
    </lineage>
</organism>
<dbReference type="GO" id="GO:0005886">
    <property type="term" value="C:plasma membrane"/>
    <property type="evidence" value="ECO:0007669"/>
    <property type="project" value="TreeGrafter"/>
</dbReference>
<evidence type="ECO:0000256" key="5">
    <source>
        <dbReference type="ARBA" id="ARBA00023319"/>
    </source>
</evidence>
<dbReference type="InterPro" id="IPR036179">
    <property type="entry name" value="Ig-like_dom_sf"/>
</dbReference>
<dbReference type="Gene3D" id="2.60.40.10">
    <property type="entry name" value="Immunoglobulins"/>
    <property type="match status" value="1"/>
</dbReference>
<dbReference type="PANTHER" id="PTHR11640:SF164">
    <property type="entry name" value="MAM DOMAIN-CONTAINING GLYCOSYLPHOSPHATIDYLINOSITOL ANCHOR PROTEIN 1"/>
    <property type="match status" value="1"/>
</dbReference>
<dbReference type="GO" id="GO:0005911">
    <property type="term" value="C:cell-cell junction"/>
    <property type="evidence" value="ECO:0007669"/>
    <property type="project" value="TreeGrafter"/>
</dbReference>
<dbReference type="Pfam" id="PF13895">
    <property type="entry name" value="Ig_2"/>
    <property type="match status" value="1"/>
</dbReference>
<comment type="caution">
    <text evidence="7">The sequence shown here is derived from an EMBL/GenBank/DDBJ whole genome shotgun (WGS) entry which is preliminary data.</text>
</comment>
<sequence>MTIGNYILRILNFGNENDGLYQCDSVVNGKLTIYKVKVKSAEEPILKKPDTEVILGNEGAKVILECKAMIVFPPVDMHWSTDGHILTSSQSYTFTPIRNDHKRIFTCIANNTFYETRRSIQLVLQYKPYELDRGNIDQHIYEVELGKPCNVSIEISSYQKPQTSWATNAGGKLGVWDVQKASEEIFTLFSTIVPERSSHLGRYYFIVRNNIGSYKHYIELKSTPVLLTPPHPICNISSHIDLECAITLEEPTSSFSTMWLHQINEITLRTFSGTKRENCSFLQISFCDNRDAGDYVCKWSTTKKNIRLVFMLLFMVRKNEV</sequence>
<dbReference type="GO" id="GO:0050839">
    <property type="term" value="F:cell adhesion molecule binding"/>
    <property type="evidence" value="ECO:0007669"/>
    <property type="project" value="TreeGrafter"/>
</dbReference>
<keyword evidence="3" id="KW-1015">Disulfide bond</keyword>
<name>A0A8B6CTE8_MYTGA</name>
<dbReference type="PROSITE" id="PS50835">
    <property type="entry name" value="IG_LIKE"/>
    <property type="match status" value="2"/>
</dbReference>
<feature type="domain" description="Ig-like" evidence="6">
    <location>
        <begin position="49"/>
        <end position="121"/>
    </location>
</feature>
<dbReference type="Proteomes" id="UP000596742">
    <property type="component" value="Unassembled WGS sequence"/>
</dbReference>
<keyword evidence="8" id="KW-1185">Reference proteome</keyword>
<reference evidence="7" key="1">
    <citation type="submission" date="2018-11" db="EMBL/GenBank/DDBJ databases">
        <authorList>
            <person name="Alioto T."/>
            <person name="Alioto T."/>
        </authorList>
    </citation>
    <scope>NUCLEOTIDE SEQUENCE</scope>
</reference>
<keyword evidence="2" id="KW-0472">Membrane</keyword>
<dbReference type="InterPro" id="IPR007110">
    <property type="entry name" value="Ig-like_dom"/>
</dbReference>
<accession>A0A8B6CTE8</accession>
<evidence type="ECO:0000256" key="2">
    <source>
        <dbReference type="ARBA" id="ARBA00023136"/>
    </source>
</evidence>
<evidence type="ECO:0000256" key="3">
    <source>
        <dbReference type="ARBA" id="ARBA00023157"/>
    </source>
</evidence>
<keyword evidence="5" id="KW-0393">Immunoglobulin domain</keyword>
<dbReference type="SUPFAM" id="SSF48726">
    <property type="entry name" value="Immunoglobulin"/>
    <property type="match status" value="2"/>
</dbReference>
<keyword evidence="4" id="KW-0325">Glycoprotein</keyword>
<dbReference type="InterPro" id="IPR051275">
    <property type="entry name" value="Cell_adhesion_signaling"/>
</dbReference>
<gene>
    <name evidence="7" type="ORF">MGAL_10B026529</name>
</gene>
<dbReference type="InterPro" id="IPR013783">
    <property type="entry name" value="Ig-like_fold"/>
</dbReference>
<evidence type="ECO:0000256" key="4">
    <source>
        <dbReference type="ARBA" id="ARBA00023180"/>
    </source>
</evidence>
<dbReference type="EMBL" id="UYJE01002252">
    <property type="protein sequence ID" value="VDI09057.1"/>
    <property type="molecule type" value="Genomic_DNA"/>
</dbReference>
<dbReference type="AlphaFoldDB" id="A0A8B6CTE8"/>
<comment type="subcellular location">
    <subcellularLocation>
        <location evidence="1">Membrane</location>
        <topology evidence="1">Single-pass type I membrane protein</topology>
    </subcellularLocation>
</comment>
<dbReference type="OrthoDB" id="10417419at2759"/>
<protein>
    <recommendedName>
        <fullName evidence="6">Ig-like domain-containing protein</fullName>
    </recommendedName>
</protein>
<dbReference type="PANTHER" id="PTHR11640">
    <property type="entry name" value="NEPHRIN"/>
    <property type="match status" value="1"/>
</dbReference>
<evidence type="ECO:0000256" key="1">
    <source>
        <dbReference type="ARBA" id="ARBA00004479"/>
    </source>
</evidence>
<evidence type="ECO:0000313" key="8">
    <source>
        <dbReference type="Proteomes" id="UP000596742"/>
    </source>
</evidence>
<proteinExistence type="predicted"/>
<evidence type="ECO:0000259" key="6">
    <source>
        <dbReference type="PROSITE" id="PS50835"/>
    </source>
</evidence>
<evidence type="ECO:0000313" key="7">
    <source>
        <dbReference type="EMBL" id="VDI09057.1"/>
    </source>
</evidence>
<dbReference type="GO" id="GO:0098609">
    <property type="term" value="P:cell-cell adhesion"/>
    <property type="evidence" value="ECO:0007669"/>
    <property type="project" value="TreeGrafter"/>
</dbReference>
<feature type="domain" description="Ig-like" evidence="6">
    <location>
        <begin position="224"/>
        <end position="307"/>
    </location>
</feature>